<protein>
    <recommendedName>
        <fullName evidence="3">Endonuclease/exonuclease/phosphatase domain-containing protein</fullName>
    </recommendedName>
</protein>
<name>H2ZSQ2_LATCH</name>
<dbReference type="SUPFAM" id="SSF56219">
    <property type="entry name" value="DNase I-like"/>
    <property type="match status" value="1"/>
</dbReference>
<dbReference type="InterPro" id="IPR036691">
    <property type="entry name" value="Endo/exonu/phosph_ase_sf"/>
</dbReference>
<dbReference type="PANTHER" id="PTHR36688:SF1">
    <property type="entry name" value="ENDONUCLEASE_EXONUCLEASE_PHOSPHATASE DOMAIN-CONTAINING PROTEIN"/>
    <property type="match status" value="1"/>
</dbReference>
<dbReference type="OMA" id="MICATFH"/>
<dbReference type="PANTHER" id="PTHR36688">
    <property type="entry name" value="ENDO/EXONUCLEASE/PHOSPHATASE DOMAIN-CONTAINING PROTEIN"/>
    <property type="match status" value="1"/>
</dbReference>
<dbReference type="Proteomes" id="UP000008672">
    <property type="component" value="Unassembled WGS sequence"/>
</dbReference>
<evidence type="ECO:0008006" key="3">
    <source>
        <dbReference type="Google" id="ProtNLM"/>
    </source>
</evidence>
<dbReference type="AlphaFoldDB" id="H2ZSQ2"/>
<reference evidence="2" key="1">
    <citation type="submission" date="2011-08" db="EMBL/GenBank/DDBJ databases">
        <title>The draft genome of Latimeria chalumnae.</title>
        <authorList>
            <person name="Di Palma F."/>
            <person name="Alfoldi J."/>
            <person name="Johnson J."/>
            <person name="Berlin A."/>
            <person name="Gnerre S."/>
            <person name="Jaffe D."/>
            <person name="MacCallum I."/>
            <person name="Young S."/>
            <person name="Walker B.J."/>
            <person name="Lander E."/>
            <person name="Lindblad-Toh K."/>
        </authorList>
    </citation>
    <scope>NUCLEOTIDE SEQUENCE [LARGE SCALE GENOMIC DNA]</scope>
    <source>
        <strain evidence="2">Wild caught</strain>
    </source>
</reference>
<dbReference type="InterPro" id="IPR052560">
    <property type="entry name" value="RdDP_mobile_element"/>
</dbReference>
<dbReference type="Ensembl" id="ENSLACT00000000425.1">
    <property type="protein sequence ID" value="ENSLACP00000000423.1"/>
    <property type="gene ID" value="ENSLACG00000000379.1"/>
</dbReference>
<keyword evidence="2" id="KW-1185">Reference proteome</keyword>
<dbReference type="HOGENOM" id="CLU_031817_0_0_1"/>
<dbReference type="GeneTree" id="ENSGT00940000164499"/>
<sequence length="419" mass="47705">THLFDTRGCITGFDLIACNNHLKYGLACYVKQDIEDCTELKHTCIAGVFTTAILVEELTITNVYKPPLVQWPDPPLPPSQHPSIHLGDFNNHHTMWGYEDDNYNGVAIVQWASLEDKFLLFDAKDRGTFHSSRWQREYNPDLCFLSKDSKGNPIIASRTVLDDFPNSQHRPSIINVGIEIPVITSTPEPRWNFKKADWETFQKSVDTNIRWIPPTTDAFNRFIGIIKAAAKRSIPRGFRKTYIPCWTEESEALYQEYSLNKNPATATTMPESLNSARRERWKSLVEETNFTHSSRKAWALLHQLGGANPAYKHRTTIRADAIAFHLIQTSKAPVDKKFRRQVMQQLSTNLMVAPRSSTMSDPFTLNELNIALSATKSGKAAGPDGVYPEFLKALGPKAKRWLTFLESKHFYFSKNLSKI</sequence>
<dbReference type="Gene3D" id="3.60.10.10">
    <property type="entry name" value="Endonuclease/exonuclease/phosphatase"/>
    <property type="match status" value="1"/>
</dbReference>
<dbReference type="EMBL" id="AFYH01244154">
    <property type="status" value="NOT_ANNOTATED_CDS"/>
    <property type="molecule type" value="Genomic_DNA"/>
</dbReference>
<dbReference type="eggNOG" id="KOG1075">
    <property type="taxonomic scope" value="Eukaryota"/>
</dbReference>
<dbReference type="EMBL" id="AFYH01244153">
    <property type="status" value="NOT_ANNOTATED_CDS"/>
    <property type="molecule type" value="Genomic_DNA"/>
</dbReference>
<proteinExistence type="predicted"/>
<reference evidence="1" key="3">
    <citation type="submission" date="2025-09" db="UniProtKB">
        <authorList>
            <consortium name="Ensembl"/>
        </authorList>
    </citation>
    <scope>IDENTIFICATION</scope>
</reference>
<evidence type="ECO:0000313" key="1">
    <source>
        <dbReference type="Ensembl" id="ENSLACP00000000423.1"/>
    </source>
</evidence>
<evidence type="ECO:0000313" key="2">
    <source>
        <dbReference type="Proteomes" id="UP000008672"/>
    </source>
</evidence>
<dbReference type="InParanoid" id="H2ZSQ2"/>
<reference evidence="1" key="2">
    <citation type="submission" date="2025-08" db="UniProtKB">
        <authorList>
            <consortium name="Ensembl"/>
        </authorList>
    </citation>
    <scope>IDENTIFICATION</scope>
</reference>
<organism evidence="1 2">
    <name type="scientific">Latimeria chalumnae</name>
    <name type="common">Coelacanth</name>
    <dbReference type="NCBI Taxonomy" id="7897"/>
    <lineage>
        <taxon>Eukaryota</taxon>
        <taxon>Metazoa</taxon>
        <taxon>Chordata</taxon>
        <taxon>Craniata</taxon>
        <taxon>Vertebrata</taxon>
        <taxon>Euteleostomi</taxon>
        <taxon>Coelacanthiformes</taxon>
        <taxon>Coelacanthidae</taxon>
        <taxon>Latimeria</taxon>
    </lineage>
</organism>
<accession>H2ZSQ2</accession>